<protein>
    <submittedName>
        <fullName evidence="1">2-hydroxyacyl-CoA dehydratase</fullName>
    </submittedName>
</protein>
<evidence type="ECO:0000313" key="1">
    <source>
        <dbReference type="EMBL" id="TKY91178.1"/>
    </source>
</evidence>
<gene>
    <name evidence="1" type="ORF">C5S46_07185</name>
</gene>
<organism evidence="1 2">
    <name type="scientific">Candidatus Methanomarinus sp</name>
    <dbReference type="NCBI Taxonomy" id="3386244"/>
    <lineage>
        <taxon>Archaea</taxon>
        <taxon>Methanobacteriati</taxon>
        <taxon>Methanobacteriota</taxon>
        <taxon>Stenosarchaea group</taxon>
        <taxon>Methanomicrobia</taxon>
        <taxon>Methanosarcinales</taxon>
        <taxon>ANME-2 cluster</taxon>
        <taxon>Candidatus Methanocomedenaceae</taxon>
        <taxon>Candidatus Methanomarinus</taxon>
    </lineage>
</organism>
<reference evidence="1" key="1">
    <citation type="submission" date="2018-09" db="EMBL/GenBank/DDBJ databases">
        <title>A genomic encyclopedia of anaerobic methanotrophic archaea.</title>
        <authorList>
            <person name="Skennerton C.T."/>
            <person name="Chadwick G.L."/>
            <person name="Laso-Perez R."/>
            <person name="Leu A.O."/>
            <person name="Speth D.R."/>
            <person name="Yu H."/>
            <person name="Morgan-Lang C."/>
            <person name="Hatzenpichler R."/>
            <person name="Goudeau D."/>
            <person name="Malmstrom R."/>
            <person name="Woyke T."/>
            <person name="Hallam S."/>
            <person name="Tyson G.W."/>
            <person name="Wegener G."/>
            <person name="Boetius A."/>
            <person name="Orphan V.J."/>
        </authorList>
    </citation>
    <scope>NUCLEOTIDE SEQUENCE</scope>
    <source>
        <strain evidence="1">CONS3730D10UFb2</strain>
    </source>
</reference>
<name>A0AC61S914_9EURY</name>
<comment type="caution">
    <text evidence="1">The sequence shown here is derived from an EMBL/GenBank/DDBJ whole genome shotgun (WGS) entry which is preliminary data.</text>
</comment>
<accession>A0AC61S914</accession>
<proteinExistence type="predicted"/>
<sequence>KRRVDGVIHYTQFACHHTLEDEIFRDYLDYPFLTVQGDLPGPTPEQLKLRLEAFSEMLEIMP</sequence>
<feature type="non-terminal residue" evidence="1">
    <location>
        <position position="1"/>
    </location>
</feature>
<dbReference type="Proteomes" id="UP000315423">
    <property type="component" value="Unassembled WGS sequence"/>
</dbReference>
<dbReference type="EMBL" id="QYBA01000246">
    <property type="protein sequence ID" value="TKY91178.1"/>
    <property type="molecule type" value="Genomic_DNA"/>
</dbReference>
<evidence type="ECO:0000313" key="2">
    <source>
        <dbReference type="Proteomes" id="UP000315423"/>
    </source>
</evidence>